<evidence type="ECO:0000256" key="1">
    <source>
        <dbReference type="SAM" id="Coils"/>
    </source>
</evidence>
<proteinExistence type="predicted"/>
<gene>
    <name evidence="2" type="ORF">PC118_g23679</name>
    <name evidence="3" type="ORF">PC129_g23219</name>
</gene>
<comment type="caution">
    <text evidence="3">The sequence shown here is derived from an EMBL/GenBank/DDBJ whole genome shotgun (WGS) entry which is preliminary data.</text>
</comment>
<dbReference type="EMBL" id="RCMV01002514">
    <property type="protein sequence ID" value="KAG3202475.1"/>
    <property type="molecule type" value="Genomic_DNA"/>
</dbReference>
<keyword evidence="1" id="KW-0175">Coiled coil</keyword>
<accession>A0A8T1GVN0</accession>
<name>A0A8T1GVN0_9STRA</name>
<dbReference type="Proteomes" id="UP000697107">
    <property type="component" value="Unassembled WGS sequence"/>
</dbReference>
<dbReference type="VEuPathDB" id="FungiDB:PC110_g21624"/>
<sequence>MPNSDSTKVTGKRKISSYYNPALRRQQCRTNQARYRDRQRNAQMQLEKRVEQLQQEVKRKYRDLASREKSNQSPWRVVAEVFSLFEN</sequence>
<protein>
    <recommendedName>
        <fullName evidence="5">BZIP domain-containing protein</fullName>
    </recommendedName>
</protein>
<dbReference type="AlphaFoldDB" id="A0A8T1GVN0"/>
<feature type="coiled-coil region" evidence="1">
    <location>
        <begin position="36"/>
        <end position="70"/>
    </location>
</feature>
<dbReference type="EMBL" id="RCML01002358">
    <property type="protein sequence ID" value="KAG2958130.1"/>
    <property type="molecule type" value="Genomic_DNA"/>
</dbReference>
<organism evidence="3 4">
    <name type="scientific">Phytophthora cactorum</name>
    <dbReference type="NCBI Taxonomy" id="29920"/>
    <lineage>
        <taxon>Eukaryota</taxon>
        <taxon>Sar</taxon>
        <taxon>Stramenopiles</taxon>
        <taxon>Oomycota</taxon>
        <taxon>Peronosporomycetes</taxon>
        <taxon>Peronosporales</taxon>
        <taxon>Peronosporaceae</taxon>
        <taxon>Phytophthora</taxon>
    </lineage>
</organism>
<evidence type="ECO:0000313" key="3">
    <source>
        <dbReference type="EMBL" id="KAG3202475.1"/>
    </source>
</evidence>
<evidence type="ECO:0008006" key="5">
    <source>
        <dbReference type="Google" id="ProtNLM"/>
    </source>
</evidence>
<reference evidence="3" key="1">
    <citation type="submission" date="2018-05" db="EMBL/GenBank/DDBJ databases">
        <title>Effector identification in a new, highly contiguous assembly of the strawberry crown rot pathogen Phytophthora cactorum.</title>
        <authorList>
            <person name="Armitage A.D."/>
            <person name="Nellist C.F."/>
            <person name="Bates H."/>
            <person name="Vickerstaff R.J."/>
            <person name="Harrison R.J."/>
        </authorList>
    </citation>
    <scope>NUCLEOTIDE SEQUENCE</scope>
    <source>
        <strain evidence="2">P415</strain>
        <strain evidence="3">P421</strain>
    </source>
</reference>
<evidence type="ECO:0000313" key="2">
    <source>
        <dbReference type="EMBL" id="KAG2958130.1"/>
    </source>
</evidence>
<evidence type="ECO:0000313" key="4">
    <source>
        <dbReference type="Proteomes" id="UP000760860"/>
    </source>
</evidence>
<dbReference type="Proteomes" id="UP000760860">
    <property type="component" value="Unassembled WGS sequence"/>
</dbReference>